<dbReference type="Gene3D" id="2.40.128.20">
    <property type="match status" value="1"/>
</dbReference>
<dbReference type="InterPro" id="IPR012674">
    <property type="entry name" value="Calycin"/>
</dbReference>
<keyword evidence="2" id="KW-1185">Reference proteome</keyword>
<dbReference type="Proteomes" id="UP000662088">
    <property type="component" value="Unassembled WGS sequence"/>
</dbReference>
<evidence type="ECO:0000313" key="2">
    <source>
        <dbReference type="Proteomes" id="UP000662088"/>
    </source>
</evidence>
<accession>A0A8I0A9B0</accession>
<dbReference type="Pfam" id="PF09148">
    <property type="entry name" value="DUF1934"/>
    <property type="match status" value="1"/>
</dbReference>
<evidence type="ECO:0000313" key="1">
    <source>
        <dbReference type="EMBL" id="MBC5640291.1"/>
    </source>
</evidence>
<dbReference type="RefSeq" id="WP_022211328.1">
    <property type="nucleotide sequence ID" value="NZ_JACOOQ010000011.1"/>
</dbReference>
<proteinExistence type="predicted"/>
<reference evidence="1" key="1">
    <citation type="submission" date="2020-08" db="EMBL/GenBank/DDBJ databases">
        <title>Genome public.</title>
        <authorList>
            <person name="Liu C."/>
            <person name="Sun Q."/>
        </authorList>
    </citation>
    <scope>NUCLEOTIDE SEQUENCE</scope>
    <source>
        <strain evidence="1">NSJ-42</strain>
    </source>
</reference>
<organism evidence="1 2">
    <name type="scientific">Clostridium lentum</name>
    <dbReference type="NCBI Taxonomy" id="2763037"/>
    <lineage>
        <taxon>Bacteria</taxon>
        <taxon>Bacillati</taxon>
        <taxon>Bacillota</taxon>
        <taxon>Clostridia</taxon>
        <taxon>Eubacteriales</taxon>
        <taxon>Clostridiaceae</taxon>
        <taxon>Clostridium</taxon>
    </lineage>
</organism>
<sequence length="138" mass="15414">MEKSAIISVRSFSDLNKDEVIEVVTPGKFHLGESEFKAVYEESEISGMDGTTTTLVIKDEALILEREGSTTTRMEFKKGEEVVSLYNTPYGMMNINIYTKELDIDMDDDGGVVYTKYILGLEGQSGITIELKVKIRAN</sequence>
<dbReference type="InterPro" id="IPR015231">
    <property type="entry name" value="DUF1934"/>
</dbReference>
<comment type="caution">
    <text evidence="1">The sequence shown here is derived from an EMBL/GenBank/DDBJ whole genome shotgun (WGS) entry which is preliminary data.</text>
</comment>
<dbReference type="EMBL" id="JACOOQ010000011">
    <property type="protein sequence ID" value="MBC5640291.1"/>
    <property type="molecule type" value="Genomic_DNA"/>
</dbReference>
<dbReference type="AlphaFoldDB" id="A0A8I0A9B0"/>
<dbReference type="SUPFAM" id="SSF50814">
    <property type="entry name" value="Lipocalins"/>
    <property type="match status" value="1"/>
</dbReference>
<name>A0A8I0A9B0_9CLOT</name>
<protein>
    <submittedName>
        <fullName evidence="1">DUF1934 domain-containing protein</fullName>
    </submittedName>
</protein>
<gene>
    <name evidence="1" type="ORF">H8R92_07560</name>
</gene>